<gene>
    <name evidence="4" type="ORF">LE190_18345</name>
</gene>
<organism evidence="4 5">
    <name type="scientific">Massilia hydrophila</name>
    <dbReference type="NCBI Taxonomy" id="3044279"/>
    <lineage>
        <taxon>Bacteria</taxon>
        <taxon>Pseudomonadati</taxon>
        <taxon>Pseudomonadota</taxon>
        <taxon>Betaproteobacteria</taxon>
        <taxon>Burkholderiales</taxon>
        <taxon>Oxalobacteraceae</taxon>
        <taxon>Telluria group</taxon>
        <taxon>Massilia</taxon>
    </lineage>
</organism>
<dbReference type="Proteomes" id="UP001198602">
    <property type="component" value="Unassembled WGS sequence"/>
</dbReference>
<comment type="caution">
    <text evidence="4">The sequence shown here is derived from an EMBL/GenBank/DDBJ whole genome shotgun (WGS) entry which is preliminary data.</text>
</comment>
<dbReference type="GO" id="GO:0008168">
    <property type="term" value="F:methyltransferase activity"/>
    <property type="evidence" value="ECO:0007669"/>
    <property type="project" value="UniProtKB-KW"/>
</dbReference>
<protein>
    <submittedName>
        <fullName evidence="4">Class I SAM-dependent methyltransferase</fullName>
    </submittedName>
</protein>
<sequence>MSNIPGNNPVADFYTAIAEHYDAQFHDESDEERQDDLDDVAEQVAELMRGHTVLELGCGTGYFTDVIAETAQSVLATDISEAMLAVAREHGEGLENVRYRVLDALNLPTDLGNEVGKITAVFAGFLWSHFRKEEQDAFLAGLRARVGSNALLVLIDDEYVEGASPTVARTDAQGNTWAQFTDAEGRRHELPKNYPTDSALRKRLGTAVREIKIGRWDSCWALTCRLK</sequence>
<evidence type="ECO:0000313" key="4">
    <source>
        <dbReference type="EMBL" id="MCA1857868.1"/>
    </source>
</evidence>
<evidence type="ECO:0000256" key="1">
    <source>
        <dbReference type="ARBA" id="ARBA00022603"/>
    </source>
</evidence>
<keyword evidence="5" id="KW-1185">Reference proteome</keyword>
<feature type="domain" description="Methyltransferase" evidence="3">
    <location>
        <begin position="53"/>
        <end position="143"/>
    </location>
</feature>
<dbReference type="PANTHER" id="PTHR43861">
    <property type="entry name" value="TRANS-ACONITATE 2-METHYLTRANSFERASE-RELATED"/>
    <property type="match status" value="1"/>
</dbReference>
<dbReference type="PANTHER" id="PTHR43861:SF1">
    <property type="entry name" value="TRANS-ACONITATE 2-METHYLTRANSFERASE"/>
    <property type="match status" value="1"/>
</dbReference>
<dbReference type="Pfam" id="PF13649">
    <property type="entry name" value="Methyltransf_25"/>
    <property type="match status" value="1"/>
</dbReference>
<dbReference type="InterPro" id="IPR041698">
    <property type="entry name" value="Methyltransf_25"/>
</dbReference>
<reference evidence="4 5" key="1">
    <citation type="submission" date="2021-07" db="EMBL/GenBank/DDBJ databases">
        <title>Characterization of Violacein-producing bacteria and related species.</title>
        <authorList>
            <person name="Wilson H.S."/>
            <person name="De Leon M.E."/>
        </authorList>
    </citation>
    <scope>NUCLEOTIDE SEQUENCE [LARGE SCALE GENOMIC DNA]</scope>
    <source>
        <strain evidence="4 5">HSC-2F05</strain>
    </source>
</reference>
<keyword evidence="2" id="KW-0808">Transferase</keyword>
<evidence type="ECO:0000313" key="5">
    <source>
        <dbReference type="Proteomes" id="UP001198602"/>
    </source>
</evidence>
<dbReference type="SUPFAM" id="SSF53335">
    <property type="entry name" value="S-adenosyl-L-methionine-dependent methyltransferases"/>
    <property type="match status" value="1"/>
</dbReference>
<name>A0ABS7YDT2_9BURK</name>
<proteinExistence type="predicted"/>
<dbReference type="CDD" id="cd02440">
    <property type="entry name" value="AdoMet_MTases"/>
    <property type="match status" value="1"/>
</dbReference>
<dbReference type="GO" id="GO:0032259">
    <property type="term" value="P:methylation"/>
    <property type="evidence" value="ECO:0007669"/>
    <property type="project" value="UniProtKB-KW"/>
</dbReference>
<evidence type="ECO:0000256" key="2">
    <source>
        <dbReference type="ARBA" id="ARBA00022679"/>
    </source>
</evidence>
<dbReference type="Gene3D" id="3.40.50.150">
    <property type="entry name" value="Vaccinia Virus protein VP39"/>
    <property type="match status" value="1"/>
</dbReference>
<dbReference type="EMBL" id="JAHYBX010000009">
    <property type="protein sequence ID" value="MCA1857868.1"/>
    <property type="molecule type" value="Genomic_DNA"/>
</dbReference>
<dbReference type="RefSeq" id="WP_225240055.1">
    <property type="nucleotide sequence ID" value="NZ_JAHYBX010000009.1"/>
</dbReference>
<accession>A0ABS7YDT2</accession>
<dbReference type="InterPro" id="IPR029063">
    <property type="entry name" value="SAM-dependent_MTases_sf"/>
</dbReference>
<keyword evidence="1 4" id="KW-0489">Methyltransferase</keyword>
<evidence type="ECO:0000259" key="3">
    <source>
        <dbReference type="Pfam" id="PF13649"/>
    </source>
</evidence>